<evidence type="ECO:0000259" key="12">
    <source>
        <dbReference type="PROSITE" id="PS52015"/>
    </source>
</evidence>
<keyword evidence="4 10" id="KW-1003">Cell membrane</keyword>
<dbReference type="NCBIfam" id="TIGR01352">
    <property type="entry name" value="tonB_Cterm"/>
    <property type="match status" value="1"/>
</dbReference>
<dbReference type="EMBL" id="JAFEMC010000003">
    <property type="protein sequence ID" value="MBM6576894.1"/>
    <property type="molecule type" value="Genomic_DNA"/>
</dbReference>
<comment type="similarity">
    <text evidence="2 10">Belongs to the TonB family.</text>
</comment>
<name>A0ABS2D7H6_9SPHN</name>
<keyword evidence="7 10" id="KW-0653">Protein transport</keyword>
<evidence type="ECO:0000256" key="10">
    <source>
        <dbReference type="RuleBase" id="RU362123"/>
    </source>
</evidence>
<dbReference type="InterPro" id="IPR006260">
    <property type="entry name" value="TonB/TolA_C"/>
</dbReference>
<evidence type="ECO:0000256" key="4">
    <source>
        <dbReference type="ARBA" id="ARBA00022475"/>
    </source>
</evidence>
<dbReference type="PRINTS" id="PR01374">
    <property type="entry name" value="TONBPROTEIN"/>
</dbReference>
<dbReference type="InterPro" id="IPR037682">
    <property type="entry name" value="TonB_C"/>
</dbReference>
<evidence type="ECO:0000256" key="7">
    <source>
        <dbReference type="ARBA" id="ARBA00022927"/>
    </source>
</evidence>
<evidence type="ECO:0000256" key="9">
    <source>
        <dbReference type="ARBA" id="ARBA00023136"/>
    </source>
</evidence>
<keyword evidence="6 10" id="KW-0812">Transmembrane</keyword>
<feature type="region of interest" description="Disordered" evidence="11">
    <location>
        <begin position="50"/>
        <end position="128"/>
    </location>
</feature>
<comment type="caution">
    <text evidence="13">The sequence shown here is derived from an EMBL/GenBank/DDBJ whole genome shotgun (WGS) entry which is preliminary data.</text>
</comment>
<dbReference type="Pfam" id="PF03544">
    <property type="entry name" value="TonB_C"/>
    <property type="match status" value="1"/>
</dbReference>
<dbReference type="SUPFAM" id="SSF74653">
    <property type="entry name" value="TolA/TonB C-terminal domain"/>
    <property type="match status" value="1"/>
</dbReference>
<keyword evidence="14" id="KW-1185">Reference proteome</keyword>
<accession>A0ABS2D7H6</accession>
<evidence type="ECO:0000313" key="14">
    <source>
        <dbReference type="Proteomes" id="UP000763641"/>
    </source>
</evidence>
<protein>
    <recommendedName>
        <fullName evidence="10">Protein TonB</fullName>
    </recommendedName>
</protein>
<feature type="domain" description="TonB C-terminal" evidence="12">
    <location>
        <begin position="135"/>
        <end position="226"/>
    </location>
</feature>
<reference evidence="13 14" key="1">
    <citation type="submission" date="2020-12" db="EMBL/GenBank/DDBJ databases">
        <title>Sphingomonas sp.</title>
        <authorList>
            <person name="Kim M.K."/>
        </authorList>
    </citation>
    <scope>NUCLEOTIDE SEQUENCE [LARGE SCALE GENOMIC DNA]</scope>
    <source>
        <strain evidence="13 14">BT552</strain>
    </source>
</reference>
<dbReference type="PANTHER" id="PTHR33446">
    <property type="entry name" value="PROTEIN TONB-RELATED"/>
    <property type="match status" value="1"/>
</dbReference>
<evidence type="ECO:0000256" key="1">
    <source>
        <dbReference type="ARBA" id="ARBA00004383"/>
    </source>
</evidence>
<evidence type="ECO:0000256" key="2">
    <source>
        <dbReference type="ARBA" id="ARBA00006555"/>
    </source>
</evidence>
<dbReference type="RefSeq" id="WP_204199004.1">
    <property type="nucleotide sequence ID" value="NZ_JAFEMC010000003.1"/>
</dbReference>
<dbReference type="Gene3D" id="3.30.1150.10">
    <property type="match status" value="1"/>
</dbReference>
<evidence type="ECO:0000313" key="13">
    <source>
        <dbReference type="EMBL" id="MBM6576894.1"/>
    </source>
</evidence>
<evidence type="ECO:0000256" key="5">
    <source>
        <dbReference type="ARBA" id="ARBA00022519"/>
    </source>
</evidence>
<keyword evidence="5 10" id="KW-0997">Cell inner membrane</keyword>
<keyword evidence="3 10" id="KW-0813">Transport</keyword>
<keyword evidence="8 10" id="KW-1133">Transmembrane helix</keyword>
<evidence type="ECO:0000256" key="8">
    <source>
        <dbReference type="ARBA" id="ARBA00022989"/>
    </source>
</evidence>
<dbReference type="InterPro" id="IPR003538">
    <property type="entry name" value="TonB"/>
</dbReference>
<dbReference type="Proteomes" id="UP000763641">
    <property type="component" value="Unassembled WGS sequence"/>
</dbReference>
<comment type="subcellular location">
    <subcellularLocation>
        <location evidence="1 10">Cell inner membrane</location>
        <topology evidence="1 10">Single-pass membrane protein</topology>
        <orientation evidence="1 10">Periplasmic side</orientation>
    </subcellularLocation>
</comment>
<organism evidence="13 14">
    <name type="scientific">Sphingomonas longa</name>
    <dbReference type="NCBI Taxonomy" id="2778730"/>
    <lineage>
        <taxon>Bacteria</taxon>
        <taxon>Pseudomonadati</taxon>
        <taxon>Pseudomonadota</taxon>
        <taxon>Alphaproteobacteria</taxon>
        <taxon>Sphingomonadales</taxon>
        <taxon>Sphingomonadaceae</taxon>
        <taxon>Sphingomonas</taxon>
    </lineage>
</organism>
<dbReference type="InterPro" id="IPR051045">
    <property type="entry name" value="TonB-dependent_transducer"/>
</dbReference>
<keyword evidence="9 10" id="KW-0472">Membrane</keyword>
<feature type="transmembrane region" description="Helical" evidence="10">
    <location>
        <begin position="20"/>
        <end position="40"/>
    </location>
</feature>
<evidence type="ECO:0000256" key="11">
    <source>
        <dbReference type="SAM" id="MobiDB-lite"/>
    </source>
</evidence>
<evidence type="ECO:0000256" key="6">
    <source>
        <dbReference type="ARBA" id="ARBA00022692"/>
    </source>
</evidence>
<proteinExistence type="inferred from homology"/>
<gene>
    <name evidence="13" type="ORF">ILT43_10955</name>
</gene>
<keyword evidence="10" id="KW-0735">Signal-anchor</keyword>
<evidence type="ECO:0000256" key="3">
    <source>
        <dbReference type="ARBA" id="ARBA00022448"/>
    </source>
</evidence>
<dbReference type="PROSITE" id="PS52015">
    <property type="entry name" value="TONB_CTD"/>
    <property type="match status" value="1"/>
</dbReference>
<comment type="function">
    <text evidence="10">Interacts with outer membrane receptor proteins that carry out high-affinity binding and energy dependent uptake into the periplasmic space of specific substrates. It could act to transduce energy from the cytoplasmic membrane to specific energy-requiring processes in the outer membrane, resulting in the release into the periplasm of ligands bound by these outer membrane proteins.</text>
</comment>
<sequence length="226" mass="24045">MYADRYGGPARARFNPGGLAAAIGINAAVIAALMVAAPIVTGRPTADPPLVTIFRPIDPPPPPEPKPADPRVSAEPRPAPPLDAPKPIVETPIDSPLTGTVDPLPPLPYNAQPGTGTATEAVPEPKPLPPPLIVGPAVDSRYAGDFQPDYPPSERRLGNEGKVTVRVLVGADGRVKQVERVSASSDAFFRVTEQRALSRWRFRAGTRDGVAEAAWRVMTVTFRMED</sequence>